<dbReference type="SMART" id="SM00283">
    <property type="entry name" value="MA"/>
    <property type="match status" value="1"/>
</dbReference>
<dbReference type="OrthoDB" id="5342522at2"/>
<dbReference type="Proteomes" id="UP000007347">
    <property type="component" value="Chromosome"/>
</dbReference>
<dbReference type="SUPFAM" id="SSF58104">
    <property type="entry name" value="Methyl-accepting chemotaxis protein (MCP) signaling domain"/>
    <property type="match status" value="1"/>
</dbReference>
<dbReference type="InterPro" id="IPR004089">
    <property type="entry name" value="MCPsignal_dom"/>
</dbReference>
<dbReference type="InterPro" id="IPR051310">
    <property type="entry name" value="MCP_chemotaxis"/>
</dbReference>
<dbReference type="KEGG" id="dto:TOL2_C37750"/>
<accession>K0NK65</accession>
<protein>
    <submittedName>
        <fullName evidence="6">Methyl-accepting chemotaxis sensory transducer protein</fullName>
    </submittedName>
</protein>
<proteinExistence type="inferred from homology"/>
<dbReference type="GO" id="GO:0007165">
    <property type="term" value="P:signal transduction"/>
    <property type="evidence" value="ECO:0007669"/>
    <property type="project" value="UniProtKB-KW"/>
</dbReference>
<dbReference type="AlphaFoldDB" id="K0NK65"/>
<keyword evidence="1" id="KW-0145">Chemotaxis</keyword>
<reference evidence="6 7" key="1">
    <citation type="journal article" date="2013" name="Environ. Microbiol.">
        <title>Complete genome, catabolic sub-proteomes and key-metabolites of Desulfobacula toluolica Tol2, a marine, aromatic compound-degrading, sulfate-reducing bacterium.</title>
        <authorList>
            <person name="Wohlbrand L."/>
            <person name="Jacob J.H."/>
            <person name="Kube M."/>
            <person name="Mussmann M."/>
            <person name="Jarling R."/>
            <person name="Beck A."/>
            <person name="Amann R."/>
            <person name="Wilkes H."/>
            <person name="Reinhardt R."/>
            <person name="Rabus R."/>
        </authorList>
    </citation>
    <scope>NUCLEOTIDE SEQUENCE [LARGE SCALE GENOMIC DNA]</scope>
    <source>
        <strain evidence="7">DSM 7467 / Tol2</strain>
    </source>
</reference>
<evidence type="ECO:0000313" key="6">
    <source>
        <dbReference type="EMBL" id="CCK81931.1"/>
    </source>
</evidence>
<evidence type="ECO:0000313" key="7">
    <source>
        <dbReference type="Proteomes" id="UP000007347"/>
    </source>
</evidence>
<evidence type="ECO:0000256" key="3">
    <source>
        <dbReference type="PROSITE-ProRule" id="PRU00284"/>
    </source>
</evidence>
<gene>
    <name evidence="6" type="ordered locus">TOL2_C37750</name>
</gene>
<dbReference type="STRING" id="651182.TOL2_C37750"/>
<dbReference type="EMBL" id="FO203503">
    <property type="protein sequence ID" value="CCK81931.1"/>
    <property type="molecule type" value="Genomic_DNA"/>
</dbReference>
<dbReference type="Gene3D" id="1.10.287.950">
    <property type="entry name" value="Methyl-accepting chemotaxis protein"/>
    <property type="match status" value="1"/>
</dbReference>
<dbReference type="PROSITE" id="PS50111">
    <property type="entry name" value="CHEMOTAXIS_TRANSDUC_2"/>
    <property type="match status" value="1"/>
</dbReference>
<dbReference type="Pfam" id="PF00015">
    <property type="entry name" value="MCPsignal"/>
    <property type="match status" value="1"/>
</dbReference>
<evidence type="ECO:0000256" key="1">
    <source>
        <dbReference type="ARBA" id="ARBA00022500"/>
    </source>
</evidence>
<dbReference type="HOGENOM" id="CLU_000445_107_24_7"/>
<dbReference type="GO" id="GO:0006935">
    <property type="term" value="P:chemotaxis"/>
    <property type="evidence" value="ECO:0007669"/>
    <property type="project" value="UniProtKB-KW"/>
</dbReference>
<dbReference type="RefSeq" id="WP_014959116.1">
    <property type="nucleotide sequence ID" value="NC_018645.1"/>
</dbReference>
<keyword evidence="7" id="KW-1185">Reference proteome</keyword>
<keyword evidence="3" id="KW-0807">Transducer</keyword>
<organism evidence="6 7">
    <name type="scientific">Desulfobacula toluolica (strain DSM 7467 / Tol2)</name>
    <dbReference type="NCBI Taxonomy" id="651182"/>
    <lineage>
        <taxon>Bacteria</taxon>
        <taxon>Pseudomonadati</taxon>
        <taxon>Thermodesulfobacteriota</taxon>
        <taxon>Desulfobacteria</taxon>
        <taxon>Desulfobacterales</taxon>
        <taxon>Desulfobacteraceae</taxon>
        <taxon>Desulfobacula</taxon>
    </lineage>
</organism>
<feature type="transmembrane region" description="Helical" evidence="4">
    <location>
        <begin position="292"/>
        <end position="315"/>
    </location>
</feature>
<keyword evidence="4" id="KW-1133">Transmembrane helix</keyword>
<name>K0NK65_DESTT</name>
<keyword evidence="4" id="KW-0472">Membrane</keyword>
<feature type="domain" description="Methyl-accepting transducer" evidence="5">
    <location>
        <begin position="332"/>
        <end position="561"/>
    </location>
</feature>
<evidence type="ECO:0000256" key="4">
    <source>
        <dbReference type="SAM" id="Phobius"/>
    </source>
</evidence>
<dbReference type="PANTHER" id="PTHR43531:SF11">
    <property type="entry name" value="METHYL-ACCEPTING CHEMOTAXIS PROTEIN 3"/>
    <property type="match status" value="1"/>
</dbReference>
<sequence length="641" mass="70412">MKISTKIAALIILGIVMIGFQFGITRVLAEKSNRFNTSVRRLGEINSSLMGAIVEEKNFLNQHEKETADKLNKYIKQIDKSISVLQTHEIKGKGEEILGLSKLIKKYHDCFKNLFQVVSSFDSEIDKLDERVFQLNEQTIATMKEIDAEIGLAMINVEEIDENLKNFAEIAKDTMFWVQQLLFSMNQDFFLHQDEKAFLGRLKEIFAEIQKDKKDIALVSKFIKDSDLLNYGKQTVATIEFLPEQVEKIRTFWNNKIAIENDLNIIRNQVQAAIEEIVSYAEKELIHIDHSLFWMNVIAVFSIVLALVIAGVCILRSITKPLNRSITGFSTGSNQVAAAAGQLSSASLSLADDANEQASSLDQTSSSLEEMSSMTRQNANNANQADTLMKEATLVIGKANDSMREVTTSMEEISTASEKIQKIIKTIDEIAFQTNLLALNAAVEAARAGEAGAGFAVVADEVRNLAMRSAEAAKGTADLIQGTVKKVRDGSELVNTTNDAFADVAISVFKVGELLGEIAAASKEQTQGIDQINKTVAVLNQVTRQNAANAEESALSAEKMNAQAEQMKVAVTDLIVLVGENNEIATDKMATDITKLGVMDNEKAGISLVSSRHEQTGERIGNGVEKNLLASIEKEVTVYQA</sequence>
<comment type="similarity">
    <text evidence="2">Belongs to the methyl-accepting chemotaxis (MCP) protein family.</text>
</comment>
<evidence type="ECO:0000259" key="5">
    <source>
        <dbReference type="PROSITE" id="PS50111"/>
    </source>
</evidence>
<dbReference type="PANTHER" id="PTHR43531">
    <property type="entry name" value="PROTEIN ICFG"/>
    <property type="match status" value="1"/>
</dbReference>
<keyword evidence="4" id="KW-0812">Transmembrane</keyword>
<evidence type="ECO:0000256" key="2">
    <source>
        <dbReference type="ARBA" id="ARBA00029447"/>
    </source>
</evidence>
<dbReference type="GO" id="GO:0016020">
    <property type="term" value="C:membrane"/>
    <property type="evidence" value="ECO:0007669"/>
    <property type="project" value="InterPro"/>
</dbReference>